<name>A0A4R1QKV5_9FIRM</name>
<comment type="caution">
    <text evidence="1">The sequence shown here is derived from an EMBL/GenBank/DDBJ whole genome shotgun (WGS) entry which is preliminary data.</text>
</comment>
<sequence length="453" mass="53515">MEGIGMESKFLLLESAFNMVLNINLGKDFRKKELKKVEEYAKGLVYLPDNQKKQLIAVIEAFYYELERDTINEECISGYHKLLKDILSINHSLKGPKCVVYGDNWLTGEVKDKMRRSNYCVFDWRSLNPAYIDEYDLYILCDEPLKIYDLPDIEHKEKILKIWDYLKYKYVVFPSFYEVYMKYKRKCDPKVKCIVTGGANVKSAVQSKLLHTRAVSLTNTGQDIFYDFRMFCHAHESMPGIKYAIIGLAPYSLRYDASKSRVEWRRCLAYYPIVKTMHNCEDAELFANLYESEDKKIRQYFDEADMDMWYEVFEKSMKNETEDVMDVFDENACSKETVELNRREISELYNRPFMDILLENKVLLEGYARFCKGKEIQAIFFLPPYTKWYMEHMQRSYYEELAAFVRELCQKYGAEFVDMMDVVLPDCCFSDYANVNNVGAVKAASYINEIIDR</sequence>
<dbReference type="SUPFAM" id="SSF52266">
    <property type="entry name" value="SGNH hydrolase"/>
    <property type="match status" value="1"/>
</dbReference>
<dbReference type="STRING" id="1469948.GCA_000732725_03019"/>
<reference evidence="1 2" key="1">
    <citation type="submission" date="2019-03" db="EMBL/GenBank/DDBJ databases">
        <title>Genomic Encyclopedia of Type Strains, Phase IV (KMG-IV): sequencing the most valuable type-strain genomes for metagenomic binning, comparative biology and taxonomic classification.</title>
        <authorList>
            <person name="Goeker M."/>
        </authorList>
    </citation>
    <scope>NUCLEOTIDE SEQUENCE [LARGE SCALE GENOMIC DNA]</scope>
    <source>
        <strain evidence="1 2">DSM 100556</strain>
    </source>
</reference>
<evidence type="ECO:0000313" key="2">
    <source>
        <dbReference type="Proteomes" id="UP000295718"/>
    </source>
</evidence>
<gene>
    <name evidence="1" type="ORF">EDD76_1215</name>
</gene>
<dbReference type="AlphaFoldDB" id="A0A4R1QKV5"/>
<accession>A0A4R1QKV5</accession>
<dbReference type="Proteomes" id="UP000295718">
    <property type="component" value="Unassembled WGS sequence"/>
</dbReference>
<dbReference type="EMBL" id="SLUO01000021">
    <property type="protein sequence ID" value="TCL54236.1"/>
    <property type="molecule type" value="Genomic_DNA"/>
</dbReference>
<organism evidence="1 2">
    <name type="scientific">Kineothrix alysoides</name>
    <dbReference type="NCBI Taxonomy" id="1469948"/>
    <lineage>
        <taxon>Bacteria</taxon>
        <taxon>Bacillati</taxon>
        <taxon>Bacillota</taxon>
        <taxon>Clostridia</taxon>
        <taxon>Lachnospirales</taxon>
        <taxon>Lachnospiraceae</taxon>
        <taxon>Kineothrix</taxon>
    </lineage>
</organism>
<proteinExistence type="predicted"/>
<evidence type="ECO:0000313" key="1">
    <source>
        <dbReference type="EMBL" id="TCL54236.1"/>
    </source>
</evidence>
<protein>
    <submittedName>
        <fullName evidence="1">Uncharacterized protein</fullName>
    </submittedName>
</protein>
<keyword evidence="2" id="KW-1185">Reference proteome</keyword>